<dbReference type="Proteomes" id="UP000063308">
    <property type="component" value="Chromosome"/>
</dbReference>
<evidence type="ECO:0000313" key="3">
    <source>
        <dbReference type="Proteomes" id="UP000063308"/>
    </source>
</evidence>
<evidence type="ECO:0000313" key="2">
    <source>
        <dbReference type="EMBL" id="BAR54924.1"/>
    </source>
</evidence>
<reference evidence="2 3" key="1">
    <citation type="submission" date="2014-11" db="EMBL/GenBank/DDBJ databases">
        <title>Symbiosis island explosion on the genome of extra-slow-growing strains of soybean bradyrhizobia with massive insertion sequences.</title>
        <authorList>
            <person name="Iida T."/>
            <person name="Minamisawa K."/>
        </authorList>
    </citation>
    <scope>NUCLEOTIDE SEQUENCE [LARGE SCALE GENOMIC DNA]</scope>
    <source>
        <strain evidence="2 3">NK6</strain>
    </source>
</reference>
<name>A0A0E4FRP9_9BRAD</name>
<gene>
    <name evidence="2" type="ORF">NK6_1740</name>
</gene>
<feature type="compositionally biased region" description="Basic and acidic residues" evidence="1">
    <location>
        <begin position="1"/>
        <end position="11"/>
    </location>
</feature>
<sequence>MLSDGKARPNETADVSSAAKPAPEPRNTRDSATQTAKPAASAKRASAAASDEALAKEALEG</sequence>
<evidence type="ECO:0000256" key="1">
    <source>
        <dbReference type="SAM" id="MobiDB-lite"/>
    </source>
</evidence>
<feature type="compositionally biased region" description="Low complexity" evidence="1">
    <location>
        <begin position="36"/>
        <end position="52"/>
    </location>
</feature>
<dbReference type="EMBL" id="AP014685">
    <property type="protein sequence ID" value="BAR54924.1"/>
    <property type="molecule type" value="Genomic_DNA"/>
</dbReference>
<protein>
    <submittedName>
        <fullName evidence="2">Uncharacterized protein</fullName>
    </submittedName>
</protein>
<proteinExistence type="predicted"/>
<organism evidence="2 3">
    <name type="scientific">Bradyrhizobium diazoefficiens</name>
    <dbReference type="NCBI Taxonomy" id="1355477"/>
    <lineage>
        <taxon>Bacteria</taxon>
        <taxon>Pseudomonadati</taxon>
        <taxon>Pseudomonadota</taxon>
        <taxon>Alphaproteobacteria</taxon>
        <taxon>Hyphomicrobiales</taxon>
        <taxon>Nitrobacteraceae</taxon>
        <taxon>Bradyrhizobium</taxon>
    </lineage>
</organism>
<accession>A0A0E4FRP9</accession>
<feature type="region of interest" description="Disordered" evidence="1">
    <location>
        <begin position="1"/>
        <end position="61"/>
    </location>
</feature>
<dbReference type="AlphaFoldDB" id="A0A0E4FRP9"/>